<comment type="cofactor">
    <cofactor evidence="1">
        <name>FAD</name>
        <dbReference type="ChEBI" id="CHEBI:57692"/>
    </cofactor>
</comment>
<dbReference type="InterPro" id="IPR023753">
    <property type="entry name" value="FAD/NAD-binding_dom"/>
</dbReference>
<keyword evidence="3" id="KW-0285">Flavoprotein</keyword>
<dbReference type="InterPro" id="IPR036188">
    <property type="entry name" value="FAD/NAD-bd_sf"/>
</dbReference>
<reference evidence="6 7" key="1">
    <citation type="submission" date="2018-11" db="EMBL/GenBank/DDBJ databases">
        <title>Genomic Encyclopedia of Type Strains, Phase IV (KMG-IV): sequencing the most valuable type-strain genomes for metagenomic binning, comparative biology and taxonomic classification.</title>
        <authorList>
            <person name="Goeker M."/>
        </authorList>
    </citation>
    <scope>NUCLEOTIDE SEQUENCE [LARGE SCALE GENOMIC DNA]</scope>
    <source>
        <strain evidence="6 7">DSM 100275</strain>
    </source>
</reference>
<evidence type="ECO:0000313" key="7">
    <source>
        <dbReference type="Proteomes" id="UP000276634"/>
    </source>
</evidence>
<evidence type="ECO:0000256" key="3">
    <source>
        <dbReference type="ARBA" id="ARBA00022630"/>
    </source>
</evidence>
<dbReference type="InterPro" id="IPR050260">
    <property type="entry name" value="FAD-bd_OxRdtase"/>
</dbReference>
<evidence type="ECO:0000256" key="1">
    <source>
        <dbReference type="ARBA" id="ARBA00001974"/>
    </source>
</evidence>
<feature type="domain" description="FAD/NAD(P)-binding" evidence="5">
    <location>
        <begin position="2"/>
        <end position="281"/>
    </location>
</feature>
<dbReference type="Pfam" id="PF07992">
    <property type="entry name" value="Pyr_redox_2"/>
    <property type="match status" value="1"/>
</dbReference>
<comment type="similarity">
    <text evidence="2">Belongs to the FAD-dependent oxidoreductase family.</text>
</comment>
<dbReference type="Gene3D" id="3.50.50.60">
    <property type="entry name" value="FAD/NAD(P)-binding domain"/>
    <property type="match status" value="2"/>
</dbReference>
<dbReference type="PRINTS" id="PR00469">
    <property type="entry name" value="PNDRDTASEII"/>
</dbReference>
<evidence type="ECO:0000313" key="6">
    <source>
        <dbReference type="EMBL" id="ROR32602.1"/>
    </source>
</evidence>
<dbReference type="SUPFAM" id="SSF51905">
    <property type="entry name" value="FAD/NAD(P)-binding domain"/>
    <property type="match status" value="2"/>
</dbReference>
<accession>A0A3N1Y4Q8</accession>
<dbReference type="GO" id="GO:0016491">
    <property type="term" value="F:oxidoreductase activity"/>
    <property type="evidence" value="ECO:0007669"/>
    <property type="project" value="InterPro"/>
</dbReference>
<evidence type="ECO:0000259" key="5">
    <source>
        <dbReference type="Pfam" id="PF07992"/>
    </source>
</evidence>
<name>A0A3N1Y4Q8_9GAMM</name>
<dbReference type="PRINTS" id="PR00368">
    <property type="entry name" value="FADPNR"/>
</dbReference>
<dbReference type="PANTHER" id="PTHR43429:SF3">
    <property type="entry name" value="NITRITE REDUCTASE [NAD(P)H]"/>
    <property type="match status" value="1"/>
</dbReference>
<protein>
    <submittedName>
        <fullName evidence="6">Pyridine nucleotide-disulfide oxidoreductase</fullName>
    </submittedName>
</protein>
<gene>
    <name evidence="6" type="ORF">EDC57_1808</name>
</gene>
<dbReference type="PANTHER" id="PTHR43429">
    <property type="entry name" value="PYRIDINE NUCLEOTIDE-DISULFIDE OXIDOREDUCTASE DOMAIN-CONTAINING"/>
    <property type="match status" value="1"/>
</dbReference>
<keyword evidence="7" id="KW-1185">Reference proteome</keyword>
<evidence type="ECO:0000256" key="4">
    <source>
        <dbReference type="ARBA" id="ARBA00022827"/>
    </source>
</evidence>
<evidence type="ECO:0000256" key="2">
    <source>
        <dbReference type="ARBA" id="ARBA00006442"/>
    </source>
</evidence>
<dbReference type="Proteomes" id="UP000276634">
    <property type="component" value="Unassembled WGS sequence"/>
</dbReference>
<sequence>MRHVIVGTGPAGVVAAETLRRLDPAAAITLIGREPGPPYARMALPYVLTGLIDERGTWLRKDPAHWDRLGIERLEDEAVALDPAARTLRLASGRTLDWDRLLLATGSTPVRPPIPGLEGERVVHCWTLDDARRIAAAARPGARVVLMGAGFIGCIIMEALATRGVQLTVVEMAPRMLARMMDDAGAEMIRAWCERKDITVLTGARVTAVAADGGGHPLQVHIDDRGTPRVLDADLLICATGVRPNTELVRDLADTDQGILVDEHLAASLPGVFAAGDVAQGRDFSTGGFSVHAIQPTAVEHGRVAARNMAGIETRYGGSLVMNVLDTLGLITASFGRWEGVEGGETAVLAEPGRFRYLKLQLAGDRLVGALAVGWTEHVGILRGLIQTRVGLGPWRDRLLRDPTRVAEAYVARTQAIAAP</sequence>
<dbReference type="AlphaFoldDB" id="A0A3N1Y4Q8"/>
<comment type="caution">
    <text evidence="6">The sequence shown here is derived from an EMBL/GenBank/DDBJ whole genome shotgun (WGS) entry which is preliminary data.</text>
</comment>
<proteinExistence type="inferred from homology"/>
<organism evidence="6 7">
    <name type="scientific">Inmirania thermothiophila</name>
    <dbReference type="NCBI Taxonomy" id="1750597"/>
    <lineage>
        <taxon>Bacteria</taxon>
        <taxon>Pseudomonadati</taxon>
        <taxon>Pseudomonadota</taxon>
        <taxon>Gammaproteobacteria</taxon>
        <taxon>Chromatiales</taxon>
        <taxon>Ectothiorhodospiraceae</taxon>
        <taxon>Inmirania</taxon>
    </lineage>
</organism>
<dbReference type="EMBL" id="RJVI01000002">
    <property type="protein sequence ID" value="ROR32602.1"/>
    <property type="molecule type" value="Genomic_DNA"/>
</dbReference>
<dbReference type="OrthoDB" id="9768666at2"/>
<dbReference type="RefSeq" id="WP_123401521.1">
    <property type="nucleotide sequence ID" value="NZ_RJVI01000002.1"/>
</dbReference>
<keyword evidence="4" id="KW-0274">FAD</keyword>